<name>A0A919NUH5_9ACTN</name>
<keyword evidence="2" id="KW-1185">Reference proteome</keyword>
<proteinExistence type="predicted"/>
<organism evidence="1 2">
    <name type="scientific">Paractinoplanes tereljensis</name>
    <dbReference type="NCBI Taxonomy" id="571912"/>
    <lineage>
        <taxon>Bacteria</taxon>
        <taxon>Bacillati</taxon>
        <taxon>Actinomycetota</taxon>
        <taxon>Actinomycetes</taxon>
        <taxon>Micromonosporales</taxon>
        <taxon>Micromonosporaceae</taxon>
        <taxon>Paractinoplanes</taxon>
    </lineage>
</organism>
<evidence type="ECO:0000313" key="1">
    <source>
        <dbReference type="EMBL" id="GIF24179.1"/>
    </source>
</evidence>
<evidence type="ECO:0000313" key="2">
    <source>
        <dbReference type="Proteomes" id="UP000623608"/>
    </source>
</evidence>
<accession>A0A919NUH5</accession>
<sequence length="60" mass="6265">MRSKDGTALTPDIETNLLAEAEAGYDPAMLRRREAQAGRSRGGEVAAVAGGRHLTAGLLD</sequence>
<gene>
    <name evidence="1" type="ORF">Ate02nite_69090</name>
</gene>
<dbReference type="Proteomes" id="UP000623608">
    <property type="component" value="Unassembled WGS sequence"/>
</dbReference>
<comment type="caution">
    <text evidence="1">The sequence shown here is derived from an EMBL/GenBank/DDBJ whole genome shotgun (WGS) entry which is preliminary data.</text>
</comment>
<reference evidence="1" key="1">
    <citation type="submission" date="2021-01" db="EMBL/GenBank/DDBJ databases">
        <title>Whole genome shotgun sequence of Actinoplanes tereljensis NBRC 105297.</title>
        <authorList>
            <person name="Komaki H."/>
            <person name="Tamura T."/>
        </authorList>
    </citation>
    <scope>NUCLEOTIDE SEQUENCE</scope>
    <source>
        <strain evidence="1">NBRC 105297</strain>
    </source>
</reference>
<protein>
    <submittedName>
        <fullName evidence="1">Uncharacterized protein</fullName>
    </submittedName>
</protein>
<dbReference type="AlphaFoldDB" id="A0A919NUH5"/>
<dbReference type="EMBL" id="BOMY01000044">
    <property type="protein sequence ID" value="GIF24179.1"/>
    <property type="molecule type" value="Genomic_DNA"/>
</dbReference>